<dbReference type="EC" id="3.2.1.51" evidence="3"/>
<evidence type="ECO:0000259" key="7">
    <source>
        <dbReference type="Pfam" id="PF01120"/>
    </source>
</evidence>
<feature type="domain" description="Alpha-L-fucosidase C-terminal" evidence="8">
    <location>
        <begin position="439"/>
        <end position="514"/>
    </location>
</feature>
<comment type="similarity">
    <text evidence="2">Belongs to the glycosyl hydrolase 29 family.</text>
</comment>
<evidence type="ECO:0000256" key="1">
    <source>
        <dbReference type="ARBA" id="ARBA00004071"/>
    </source>
</evidence>
<keyword evidence="10" id="KW-1185">Reference proteome</keyword>
<dbReference type="Gene3D" id="2.60.40.1180">
    <property type="entry name" value="Golgi alpha-mannosidase II"/>
    <property type="match status" value="1"/>
</dbReference>
<dbReference type="InterPro" id="IPR057739">
    <property type="entry name" value="Glyco_hydro_29_N"/>
</dbReference>
<sequence length="525" mass="59773">MKSFKHSRLANMTKLTVLVSSIFGITACSSTLPAQSNSTQSNSVETFEATISSLQNYSTPEWFRDAKLGIYLHWGPYSVAEVGEWYPRHMYLQGREEYNHHVKTYGHPSEFGYKDLIPLWKAENFDPDALVGLFKKAGAKYFTPVAVHHDNFDLWDSKHQEWNSVNHGPKKDLTGMWREATLKHGLRFGVTTHLSRSYSWLNTSKLADTTGDKTGVPYDGNDAEFSGLYHEKHSDTHPRAALNPPKAWRDQWALRMKDLIDKYQPDHFYFDSAVPFRGEDNGQTGMDVIAHLYNTSIKNHDGKQEAVMAIKERPWQAMYDDGMATLDYERGKASHILPEPWQTDDSIGDWGYRKKATYMETNLVIDKFIDIVSKNGNLLLNIPIKADGTLDQRATTTLEEMGEWMTANGEGIYGSRPWYLFGEGKVNEIDHKAQKSPYTSKDIRFTTKGDTIYAYVLQWPGAGKTLRIRNITEGNMRIGLVENVTMLGSNTKIKWSAEPDGLEIIMPKKPASEFAHGFKINFKSR</sequence>
<dbReference type="PANTHER" id="PTHR10030:SF37">
    <property type="entry name" value="ALPHA-L-FUCOSIDASE-RELATED"/>
    <property type="match status" value="1"/>
</dbReference>
<dbReference type="InterPro" id="IPR013780">
    <property type="entry name" value="Glyco_hydro_b"/>
</dbReference>
<evidence type="ECO:0000256" key="6">
    <source>
        <dbReference type="ARBA" id="ARBA00023295"/>
    </source>
</evidence>
<dbReference type="PIRSF" id="PIRSF001092">
    <property type="entry name" value="Alpha-L-fucosidase"/>
    <property type="match status" value="1"/>
</dbReference>
<name>A0ABZ0GVD1_9GAMM</name>
<dbReference type="InterPro" id="IPR000933">
    <property type="entry name" value="Glyco_hydro_29"/>
</dbReference>
<accession>A0ABZ0GVD1</accession>
<keyword evidence="4" id="KW-0732">Signal</keyword>
<dbReference type="EMBL" id="CP136600">
    <property type="protein sequence ID" value="WOH39488.1"/>
    <property type="molecule type" value="Genomic_DNA"/>
</dbReference>
<evidence type="ECO:0000256" key="2">
    <source>
        <dbReference type="ARBA" id="ARBA00007951"/>
    </source>
</evidence>
<keyword evidence="6" id="KW-0326">Glycosidase</keyword>
<evidence type="ECO:0000256" key="4">
    <source>
        <dbReference type="ARBA" id="ARBA00022729"/>
    </source>
</evidence>
<dbReference type="PROSITE" id="PS51257">
    <property type="entry name" value="PROKAR_LIPOPROTEIN"/>
    <property type="match status" value="1"/>
</dbReference>
<proteinExistence type="inferred from homology"/>
<dbReference type="InterPro" id="IPR017853">
    <property type="entry name" value="GH"/>
</dbReference>
<organism evidence="9 10">
    <name type="scientific">Thalassotalea fonticola</name>
    <dbReference type="NCBI Taxonomy" id="3065649"/>
    <lineage>
        <taxon>Bacteria</taxon>
        <taxon>Pseudomonadati</taxon>
        <taxon>Pseudomonadota</taxon>
        <taxon>Gammaproteobacteria</taxon>
        <taxon>Alteromonadales</taxon>
        <taxon>Colwelliaceae</taxon>
        <taxon>Thalassotalea</taxon>
    </lineage>
</organism>
<dbReference type="PANTHER" id="PTHR10030">
    <property type="entry name" value="ALPHA-L-FUCOSIDASE"/>
    <property type="match status" value="1"/>
</dbReference>
<comment type="function">
    <text evidence="1">Alpha-L-fucosidase is responsible for hydrolyzing the alpha-1,6-linked fucose joined to the reducing-end N-acetylglucosamine of the carbohydrate moieties of glycoproteins.</text>
</comment>
<gene>
    <name evidence="9" type="ORF">RI844_09735</name>
</gene>
<dbReference type="Pfam" id="PF01120">
    <property type="entry name" value="Alpha_L_fucos"/>
    <property type="match status" value="1"/>
</dbReference>
<dbReference type="SUPFAM" id="SSF51445">
    <property type="entry name" value="(Trans)glycosidases"/>
    <property type="match status" value="1"/>
</dbReference>
<dbReference type="InterPro" id="IPR031919">
    <property type="entry name" value="Fucosidase_C"/>
</dbReference>
<evidence type="ECO:0000313" key="9">
    <source>
        <dbReference type="EMBL" id="WOH39488.1"/>
    </source>
</evidence>
<evidence type="ECO:0000313" key="10">
    <source>
        <dbReference type="Proteomes" id="UP001301442"/>
    </source>
</evidence>
<protein>
    <recommendedName>
        <fullName evidence="3">alpha-L-fucosidase</fullName>
        <ecNumber evidence="3">3.2.1.51</ecNumber>
    </recommendedName>
</protein>
<evidence type="ECO:0000256" key="3">
    <source>
        <dbReference type="ARBA" id="ARBA00012662"/>
    </source>
</evidence>
<feature type="domain" description="Glycoside hydrolase family 29 N-terminal" evidence="7">
    <location>
        <begin position="37"/>
        <end position="410"/>
    </location>
</feature>
<dbReference type="Gene3D" id="3.20.20.80">
    <property type="entry name" value="Glycosidases"/>
    <property type="match status" value="1"/>
</dbReference>
<dbReference type="Proteomes" id="UP001301442">
    <property type="component" value="Chromosome"/>
</dbReference>
<dbReference type="Pfam" id="PF16757">
    <property type="entry name" value="Fucosidase_C"/>
    <property type="match status" value="1"/>
</dbReference>
<dbReference type="InterPro" id="IPR016286">
    <property type="entry name" value="FUC_metazoa-typ"/>
</dbReference>
<reference evidence="9 10" key="1">
    <citation type="submission" date="2023-09" db="EMBL/GenBank/DDBJ databases">
        <authorList>
            <person name="Qi X."/>
        </authorList>
    </citation>
    <scope>NUCLEOTIDE SEQUENCE [LARGE SCALE GENOMIC DNA]</scope>
    <source>
        <strain evidence="9 10">S1-1</strain>
    </source>
</reference>
<evidence type="ECO:0000259" key="8">
    <source>
        <dbReference type="Pfam" id="PF16757"/>
    </source>
</evidence>
<dbReference type="RefSeq" id="WP_348398254.1">
    <property type="nucleotide sequence ID" value="NZ_CP136600.1"/>
</dbReference>
<evidence type="ECO:0000256" key="5">
    <source>
        <dbReference type="ARBA" id="ARBA00022801"/>
    </source>
</evidence>
<keyword evidence="5" id="KW-0378">Hydrolase</keyword>
<dbReference type="SMART" id="SM00812">
    <property type="entry name" value="Alpha_L_fucos"/>
    <property type="match status" value="1"/>
</dbReference>